<name>A0A1G6JS33_9MICO</name>
<evidence type="ECO:0000313" key="3">
    <source>
        <dbReference type="Proteomes" id="UP000199039"/>
    </source>
</evidence>
<proteinExistence type="predicted"/>
<keyword evidence="1" id="KW-0472">Membrane</keyword>
<protein>
    <recommendedName>
        <fullName evidence="4">Prepilin-type N-terminal cleavage/methylation domain-containing protein</fullName>
    </recommendedName>
</protein>
<evidence type="ECO:0008006" key="4">
    <source>
        <dbReference type="Google" id="ProtNLM"/>
    </source>
</evidence>
<accession>A0A1G6JS33</accession>
<keyword evidence="3" id="KW-1185">Reference proteome</keyword>
<dbReference type="EMBL" id="FMYH01000002">
    <property type="protein sequence ID" value="SDC21461.1"/>
    <property type="molecule type" value="Genomic_DNA"/>
</dbReference>
<evidence type="ECO:0000313" key="2">
    <source>
        <dbReference type="EMBL" id="SDC21461.1"/>
    </source>
</evidence>
<dbReference type="STRING" id="1814289.SAMN05216410_1400"/>
<gene>
    <name evidence="2" type="ORF">SAMN05216410_1400</name>
</gene>
<reference evidence="2 3" key="1">
    <citation type="submission" date="2016-09" db="EMBL/GenBank/DDBJ databases">
        <authorList>
            <person name="Capua I."/>
            <person name="De Benedictis P."/>
            <person name="Joannis T."/>
            <person name="Lombin L.H."/>
            <person name="Cattoli G."/>
        </authorList>
    </citation>
    <scope>NUCLEOTIDE SEQUENCE [LARGE SCALE GENOMIC DNA]</scope>
    <source>
        <strain evidence="2 3">ISLP-3</strain>
    </source>
</reference>
<dbReference type="Proteomes" id="UP000199039">
    <property type="component" value="Unassembled WGS sequence"/>
</dbReference>
<feature type="transmembrane region" description="Helical" evidence="1">
    <location>
        <begin position="21"/>
        <end position="43"/>
    </location>
</feature>
<dbReference type="AlphaFoldDB" id="A0A1G6JS33"/>
<sequence length="233" mass="24620">MAWQGSRWARAEREGRDSGMSLAELLVTMMLMSLIAILVGTLVTSVSRAFTSDRIANDNTTTAAIAMNEMNRVLRAGTTISVAGQTTGTPVFLKASATSVTLSAFLDTSAAASQPVQVRFELNVATGELSETRWAAIASSKPNWTFVATPTSTRVIARNVTAPTASTPLFAYLKEDASPWPFTSGELTLDARRGVVAVTVSIETQTGPAGKTAPVRIENTIGIPNLSVSRLGL</sequence>
<evidence type="ECO:0000256" key="1">
    <source>
        <dbReference type="SAM" id="Phobius"/>
    </source>
</evidence>
<keyword evidence="1" id="KW-0812">Transmembrane</keyword>
<keyword evidence="1" id="KW-1133">Transmembrane helix</keyword>
<organism evidence="2 3">
    <name type="scientific">Sanguibacter gelidistatuariae</name>
    <dbReference type="NCBI Taxonomy" id="1814289"/>
    <lineage>
        <taxon>Bacteria</taxon>
        <taxon>Bacillati</taxon>
        <taxon>Actinomycetota</taxon>
        <taxon>Actinomycetes</taxon>
        <taxon>Micrococcales</taxon>
        <taxon>Sanguibacteraceae</taxon>
        <taxon>Sanguibacter</taxon>
    </lineage>
</organism>